<dbReference type="GeneTree" id="ENSGT00950000183077"/>
<keyword evidence="6 8" id="KW-0863">Zinc-finger</keyword>
<reference evidence="12" key="2">
    <citation type="submission" date="2025-09" db="UniProtKB">
        <authorList>
            <consortium name="Ensembl"/>
        </authorList>
    </citation>
    <scope>IDENTIFICATION</scope>
</reference>
<dbReference type="PANTHER" id="PTHR11224">
    <property type="entry name" value="MAKORIN-RELATED"/>
    <property type="match status" value="1"/>
</dbReference>
<feature type="zinc finger region" description="C3H1-type" evidence="8">
    <location>
        <begin position="293"/>
        <end position="320"/>
    </location>
</feature>
<keyword evidence="3" id="KW-0808">Transferase</keyword>
<dbReference type="GO" id="GO:0061630">
    <property type="term" value="F:ubiquitin protein ligase activity"/>
    <property type="evidence" value="ECO:0007669"/>
    <property type="project" value="UniProtKB-EC"/>
</dbReference>
<dbReference type="GO" id="GO:0000209">
    <property type="term" value="P:protein polyubiquitination"/>
    <property type="evidence" value="ECO:0007669"/>
    <property type="project" value="InterPro"/>
</dbReference>
<feature type="domain" description="RING-type" evidence="10">
    <location>
        <begin position="208"/>
        <end position="263"/>
    </location>
</feature>
<dbReference type="Gene3D" id="3.30.40.10">
    <property type="entry name" value="Zinc/RING finger domain, C3HC4 (zinc finger)"/>
    <property type="match status" value="1"/>
</dbReference>
<evidence type="ECO:0000256" key="2">
    <source>
        <dbReference type="ARBA" id="ARBA00012483"/>
    </source>
</evidence>
<evidence type="ECO:0000259" key="11">
    <source>
        <dbReference type="PROSITE" id="PS50103"/>
    </source>
</evidence>
<dbReference type="SUPFAM" id="SSF90229">
    <property type="entry name" value="CCCH zinc finger"/>
    <property type="match status" value="1"/>
</dbReference>
<evidence type="ECO:0000256" key="5">
    <source>
        <dbReference type="ARBA" id="ARBA00022737"/>
    </source>
</evidence>
<evidence type="ECO:0000313" key="12">
    <source>
        <dbReference type="Ensembl" id="ENSONIP00000070242.1"/>
    </source>
</evidence>
<evidence type="ECO:0000256" key="1">
    <source>
        <dbReference type="ARBA" id="ARBA00000900"/>
    </source>
</evidence>
<evidence type="ECO:0000256" key="8">
    <source>
        <dbReference type="PROSITE-ProRule" id="PRU00723"/>
    </source>
</evidence>
<dbReference type="SMART" id="SM00356">
    <property type="entry name" value="ZnF_C3H1"/>
    <property type="match status" value="1"/>
</dbReference>
<evidence type="ECO:0000259" key="10">
    <source>
        <dbReference type="PROSITE" id="PS50089"/>
    </source>
</evidence>
<dbReference type="PROSITE" id="PS50089">
    <property type="entry name" value="ZF_RING_2"/>
    <property type="match status" value="1"/>
</dbReference>
<dbReference type="InterPro" id="IPR001841">
    <property type="entry name" value="Znf_RING"/>
</dbReference>
<keyword evidence="4 8" id="KW-0479">Metal-binding</keyword>
<accession>A0A669EGQ3</accession>
<dbReference type="Pfam" id="PF18044">
    <property type="entry name" value="zf-CCCH_4"/>
    <property type="match status" value="1"/>
</dbReference>
<dbReference type="Ensembl" id="ENSONIT00000089175.1">
    <property type="protein sequence ID" value="ENSONIP00000070242.1"/>
    <property type="gene ID" value="ENSONIG00000032884.1"/>
</dbReference>
<feature type="region of interest" description="Disordered" evidence="9">
    <location>
        <begin position="117"/>
        <end position="137"/>
    </location>
</feature>
<keyword evidence="7 8" id="KW-0862">Zinc</keyword>
<dbReference type="AlphaFoldDB" id="A0A669EGQ3"/>
<evidence type="ECO:0000256" key="9">
    <source>
        <dbReference type="SAM" id="MobiDB-lite"/>
    </source>
</evidence>
<dbReference type="GO" id="GO:0008270">
    <property type="term" value="F:zinc ion binding"/>
    <property type="evidence" value="ECO:0007669"/>
    <property type="project" value="UniProtKB-KW"/>
</dbReference>
<keyword evidence="5" id="KW-0677">Repeat</keyword>
<dbReference type="Proteomes" id="UP000005207">
    <property type="component" value="Unplaced"/>
</dbReference>
<evidence type="ECO:0000256" key="7">
    <source>
        <dbReference type="ARBA" id="ARBA00022833"/>
    </source>
</evidence>
<comment type="catalytic activity">
    <reaction evidence="1">
        <text>S-ubiquitinyl-[E2 ubiquitin-conjugating enzyme]-L-cysteine + [acceptor protein]-L-lysine = [E2 ubiquitin-conjugating enzyme]-L-cysteine + N(6)-ubiquitinyl-[acceptor protein]-L-lysine.</text>
        <dbReference type="EC" id="2.3.2.27"/>
    </reaction>
</comment>
<dbReference type="InterPro" id="IPR036855">
    <property type="entry name" value="Znf_CCCH_sf"/>
</dbReference>
<dbReference type="InParanoid" id="A0A669EGQ3"/>
<proteinExistence type="predicted"/>
<feature type="compositionally biased region" description="Low complexity" evidence="9">
    <location>
        <begin position="117"/>
        <end position="126"/>
    </location>
</feature>
<dbReference type="InterPro" id="IPR013083">
    <property type="entry name" value="Znf_RING/FYVE/PHD"/>
</dbReference>
<dbReference type="UniPathway" id="UPA00143"/>
<evidence type="ECO:0000256" key="4">
    <source>
        <dbReference type="ARBA" id="ARBA00022723"/>
    </source>
</evidence>
<dbReference type="InterPro" id="IPR018957">
    <property type="entry name" value="Znf_C3HC4_RING-type"/>
</dbReference>
<dbReference type="SMART" id="SM00184">
    <property type="entry name" value="RING"/>
    <property type="match status" value="1"/>
</dbReference>
<name>A0A669EGQ3_ORENI</name>
<evidence type="ECO:0000256" key="6">
    <source>
        <dbReference type="ARBA" id="ARBA00022771"/>
    </source>
</evidence>
<dbReference type="InterPro" id="IPR000571">
    <property type="entry name" value="Znf_CCCH"/>
</dbReference>
<evidence type="ECO:0000256" key="3">
    <source>
        <dbReference type="ARBA" id="ARBA00022679"/>
    </source>
</evidence>
<dbReference type="InterPro" id="IPR045072">
    <property type="entry name" value="MKRN-like"/>
</dbReference>
<dbReference type="Pfam" id="PF00097">
    <property type="entry name" value="zf-C3HC4"/>
    <property type="match status" value="1"/>
</dbReference>
<feature type="domain" description="C3H1-type" evidence="11">
    <location>
        <begin position="293"/>
        <end position="320"/>
    </location>
</feature>
<dbReference type="SUPFAM" id="SSF57850">
    <property type="entry name" value="RING/U-box"/>
    <property type="match status" value="1"/>
</dbReference>
<protein>
    <recommendedName>
        <fullName evidence="2">RING-type E3 ubiquitin transferase</fullName>
        <ecNumber evidence="2">2.3.2.27</ecNumber>
    </recommendedName>
</protein>
<dbReference type="EC" id="2.3.2.27" evidence="2"/>
<evidence type="ECO:0000313" key="13">
    <source>
        <dbReference type="Proteomes" id="UP000005207"/>
    </source>
</evidence>
<dbReference type="PROSITE" id="PS00518">
    <property type="entry name" value="ZF_RING_1"/>
    <property type="match status" value="1"/>
</dbReference>
<reference evidence="12" key="1">
    <citation type="submission" date="2025-08" db="UniProtKB">
        <authorList>
            <consortium name="Ensembl"/>
        </authorList>
    </citation>
    <scope>IDENTIFICATION</scope>
</reference>
<organism evidence="12 13">
    <name type="scientific">Oreochromis niloticus</name>
    <name type="common">Nile tilapia</name>
    <name type="synonym">Tilapia nilotica</name>
    <dbReference type="NCBI Taxonomy" id="8128"/>
    <lineage>
        <taxon>Eukaryota</taxon>
        <taxon>Metazoa</taxon>
        <taxon>Chordata</taxon>
        <taxon>Craniata</taxon>
        <taxon>Vertebrata</taxon>
        <taxon>Euteleostomi</taxon>
        <taxon>Actinopterygii</taxon>
        <taxon>Neopterygii</taxon>
        <taxon>Teleostei</taxon>
        <taxon>Neoteleostei</taxon>
        <taxon>Acanthomorphata</taxon>
        <taxon>Ovalentaria</taxon>
        <taxon>Cichlomorphae</taxon>
        <taxon>Cichliformes</taxon>
        <taxon>Cichlidae</taxon>
        <taxon>African cichlids</taxon>
        <taxon>Pseudocrenilabrinae</taxon>
        <taxon>Oreochromini</taxon>
        <taxon>Oreochromis</taxon>
    </lineage>
</organism>
<dbReference type="OMA" id="QNTEYNT"/>
<dbReference type="PROSITE" id="PS50103">
    <property type="entry name" value="ZF_C3H1"/>
    <property type="match status" value="1"/>
</dbReference>
<sequence>MDLQLLRDMWTKVDGLYVPKYDLESLHAMEYKTAGTHTPEIPQCIAVDTRKLARYYIYLLFRYCVSGAEHGSAGRVHKEHTLHLTDIPTSWMQSVTSTNFPSAPPMMITHQSVPGVRQQQQPQPSGMTQMNSTHQHEQRYNVTHDQEHLTLRDIRPNVPLWHTLAHEQTAAERNRQLTSTHKVNPEIPPKKPCASSEHHVHESLARTCGVCMDVILTKQNPSERVFAILPNCKHCFCLHCIRTWRRKTDVVSYNAAKGCPECRTVSFYFIPSNCWVTDQDEKNEIIILYKTSLLSKITCKYFLKGNCVFGPDCFYKHIQSSSHTSVWFTKFHWGSQSGFHRNPSPL</sequence>
<dbReference type="PANTHER" id="PTHR11224:SF10">
    <property type="entry name" value="IP09428P-RELATED"/>
    <property type="match status" value="1"/>
</dbReference>
<dbReference type="InterPro" id="IPR017907">
    <property type="entry name" value="Znf_RING_CS"/>
</dbReference>
<dbReference type="InterPro" id="IPR041367">
    <property type="entry name" value="Znf-CCCH_4"/>
</dbReference>
<keyword evidence="13" id="KW-1185">Reference proteome</keyword>